<protein>
    <submittedName>
        <fullName evidence="4">N-acetylglutamate synthase-like GNAT family acetyltransferase</fullName>
    </submittedName>
</protein>
<keyword evidence="5" id="KW-1185">Reference proteome</keyword>
<dbReference type="EMBL" id="JACCBY010000001">
    <property type="protein sequence ID" value="NYD89250.1"/>
    <property type="molecule type" value="Genomic_DNA"/>
</dbReference>
<name>A0A7Y9FL38_9SPHN</name>
<feature type="region of interest" description="Disordered" evidence="2">
    <location>
        <begin position="164"/>
        <end position="183"/>
    </location>
</feature>
<dbReference type="InterPro" id="IPR000182">
    <property type="entry name" value="GNAT_dom"/>
</dbReference>
<reference evidence="4 5" key="2">
    <citation type="submission" date="2020-08" db="EMBL/GenBank/DDBJ databases">
        <title>The Agave Microbiome: Exploring the role of microbial communities in plant adaptations to desert environments.</title>
        <authorList>
            <person name="Partida-Martinez L.P."/>
        </authorList>
    </citation>
    <scope>NUCLEOTIDE SEQUENCE [LARGE SCALE GENOMIC DNA]</scope>
    <source>
        <strain evidence="4 5">AS2.3</strain>
    </source>
</reference>
<feature type="domain" description="N-acetyltransferase" evidence="3">
    <location>
        <begin position="4"/>
        <end position="156"/>
    </location>
</feature>
<proteinExistence type="predicted"/>
<dbReference type="PANTHER" id="PTHR13947:SF37">
    <property type="entry name" value="LD18367P"/>
    <property type="match status" value="1"/>
</dbReference>
<dbReference type="AlphaFoldDB" id="A0A7Y9FL38"/>
<evidence type="ECO:0000259" key="3">
    <source>
        <dbReference type="PROSITE" id="PS51186"/>
    </source>
</evidence>
<dbReference type="PANTHER" id="PTHR13947">
    <property type="entry name" value="GNAT FAMILY N-ACETYLTRANSFERASE"/>
    <property type="match status" value="1"/>
</dbReference>
<reference evidence="4 5" key="1">
    <citation type="submission" date="2020-07" db="EMBL/GenBank/DDBJ databases">
        <authorList>
            <person name="Partida-Martinez L."/>
            <person name="Huntemann M."/>
            <person name="Clum A."/>
            <person name="Wang J."/>
            <person name="Palaniappan K."/>
            <person name="Ritter S."/>
            <person name="Chen I.-M."/>
            <person name="Stamatis D."/>
            <person name="Reddy T."/>
            <person name="O'Malley R."/>
            <person name="Daum C."/>
            <person name="Shapiro N."/>
            <person name="Ivanova N."/>
            <person name="Kyrpides N."/>
            <person name="Woyke T."/>
        </authorList>
    </citation>
    <scope>NUCLEOTIDE SEQUENCE [LARGE SCALE GENOMIC DNA]</scope>
    <source>
        <strain evidence="4 5">AS2.3</strain>
    </source>
</reference>
<dbReference type="RefSeq" id="WP_179507727.1">
    <property type="nucleotide sequence ID" value="NZ_JACCBY010000001.1"/>
</dbReference>
<dbReference type="Gene3D" id="3.40.630.30">
    <property type="match status" value="1"/>
</dbReference>
<dbReference type="InterPro" id="IPR016181">
    <property type="entry name" value="Acyl_CoA_acyltransferase"/>
</dbReference>
<evidence type="ECO:0000313" key="5">
    <source>
        <dbReference type="Proteomes" id="UP000517753"/>
    </source>
</evidence>
<dbReference type="SUPFAM" id="SSF55729">
    <property type="entry name" value="Acyl-CoA N-acyltransferases (Nat)"/>
    <property type="match status" value="1"/>
</dbReference>
<evidence type="ECO:0000256" key="1">
    <source>
        <dbReference type="ARBA" id="ARBA00022679"/>
    </source>
</evidence>
<evidence type="ECO:0000313" key="4">
    <source>
        <dbReference type="EMBL" id="NYD89250.1"/>
    </source>
</evidence>
<dbReference type="Pfam" id="PF00583">
    <property type="entry name" value="Acetyltransf_1"/>
    <property type="match status" value="1"/>
</dbReference>
<dbReference type="Proteomes" id="UP000517753">
    <property type="component" value="Unassembled WGS sequence"/>
</dbReference>
<comment type="caution">
    <text evidence="4">The sequence shown here is derived from an EMBL/GenBank/DDBJ whole genome shotgun (WGS) entry which is preliminary data.</text>
</comment>
<dbReference type="CDD" id="cd04301">
    <property type="entry name" value="NAT_SF"/>
    <property type="match status" value="1"/>
</dbReference>
<evidence type="ECO:0000256" key="2">
    <source>
        <dbReference type="SAM" id="MobiDB-lite"/>
    </source>
</evidence>
<sequence length="183" mass="20040">MAAPIIRPYAAQDRDAIPALILPIQQIEFGIAITVDDQPDLTEIDAYYQSSAGGFWVAELDGAIVGTIGLRDIANRNGALCKMFVAAHARGRQLRVAVGLLETLVQHARQARMQNVYLATARQFVGAHRFYKKSGFREISRMALPLNFPLMDVDRKFFHLTVTPPPATPGRGATRLKGTPSPG</sequence>
<organism evidence="4 5">
    <name type="scientific">Sphingomonas melonis</name>
    <dbReference type="NCBI Taxonomy" id="152682"/>
    <lineage>
        <taxon>Bacteria</taxon>
        <taxon>Pseudomonadati</taxon>
        <taxon>Pseudomonadota</taxon>
        <taxon>Alphaproteobacteria</taxon>
        <taxon>Sphingomonadales</taxon>
        <taxon>Sphingomonadaceae</taxon>
        <taxon>Sphingomonas</taxon>
    </lineage>
</organism>
<dbReference type="InterPro" id="IPR050769">
    <property type="entry name" value="NAT_camello-type"/>
</dbReference>
<keyword evidence="1 4" id="KW-0808">Transferase</keyword>
<dbReference type="PROSITE" id="PS51186">
    <property type="entry name" value="GNAT"/>
    <property type="match status" value="1"/>
</dbReference>
<gene>
    <name evidence="4" type="ORF">HD841_001019</name>
</gene>
<dbReference type="GO" id="GO:0008080">
    <property type="term" value="F:N-acetyltransferase activity"/>
    <property type="evidence" value="ECO:0007669"/>
    <property type="project" value="InterPro"/>
</dbReference>
<accession>A0A7Y9FL38</accession>